<comment type="caution">
    <text evidence="2">The sequence shown here is derived from an EMBL/GenBank/DDBJ whole genome shotgun (WGS) entry which is preliminary data.</text>
</comment>
<feature type="signal peptide" evidence="1">
    <location>
        <begin position="1"/>
        <end position="17"/>
    </location>
</feature>
<accession>A0ABR0EPR8</accession>
<keyword evidence="1" id="KW-0732">Signal</keyword>
<gene>
    <name evidence="2" type="ORF">PRZ48_006673</name>
</gene>
<evidence type="ECO:0000313" key="3">
    <source>
        <dbReference type="Proteomes" id="UP001305779"/>
    </source>
</evidence>
<protein>
    <submittedName>
        <fullName evidence="2">Uncharacterized protein</fullName>
    </submittedName>
</protein>
<sequence length="155" mass="16594">MCNVKDVLALMLPVCLASSHPADERHFQATTIVTNANNHSEFQCWQLQTPVGSIGGIVDTFNFNTTNAQYVVYPPRLNSGVHTAPTKVSLDEFWIVGGGQGTIISLDTEGSGHITDFPTDLSTVGFQIPLTNIPEHEVVGKGPCHFGSDGGTQLV</sequence>
<dbReference type="EMBL" id="JAXOVC010000004">
    <property type="protein sequence ID" value="KAK4503245.1"/>
    <property type="molecule type" value="Genomic_DNA"/>
</dbReference>
<dbReference type="Proteomes" id="UP001305779">
    <property type="component" value="Unassembled WGS sequence"/>
</dbReference>
<reference evidence="2 3" key="1">
    <citation type="journal article" date="2023" name="G3 (Bethesda)">
        <title>A chromosome-level genome assembly of Zasmidium syzygii isolated from banana leaves.</title>
        <authorList>
            <person name="van Westerhoven A.C."/>
            <person name="Mehrabi R."/>
            <person name="Talebi R."/>
            <person name="Steentjes M.B.F."/>
            <person name="Corcolon B."/>
            <person name="Chong P.A."/>
            <person name="Kema G.H.J."/>
            <person name="Seidl M.F."/>
        </authorList>
    </citation>
    <scope>NUCLEOTIDE SEQUENCE [LARGE SCALE GENOMIC DNA]</scope>
    <source>
        <strain evidence="2 3">P124</strain>
    </source>
</reference>
<feature type="chain" id="PRO_5045593540" evidence="1">
    <location>
        <begin position="18"/>
        <end position="155"/>
    </location>
</feature>
<name>A0ABR0EPR8_ZASCE</name>
<evidence type="ECO:0000313" key="2">
    <source>
        <dbReference type="EMBL" id="KAK4503245.1"/>
    </source>
</evidence>
<proteinExistence type="predicted"/>
<evidence type="ECO:0000256" key="1">
    <source>
        <dbReference type="SAM" id="SignalP"/>
    </source>
</evidence>
<organism evidence="2 3">
    <name type="scientific">Zasmidium cellare</name>
    <name type="common">Wine cellar mold</name>
    <name type="synonym">Racodium cellare</name>
    <dbReference type="NCBI Taxonomy" id="395010"/>
    <lineage>
        <taxon>Eukaryota</taxon>
        <taxon>Fungi</taxon>
        <taxon>Dikarya</taxon>
        <taxon>Ascomycota</taxon>
        <taxon>Pezizomycotina</taxon>
        <taxon>Dothideomycetes</taxon>
        <taxon>Dothideomycetidae</taxon>
        <taxon>Mycosphaerellales</taxon>
        <taxon>Mycosphaerellaceae</taxon>
        <taxon>Zasmidium</taxon>
    </lineage>
</organism>
<keyword evidence="3" id="KW-1185">Reference proteome</keyword>